<dbReference type="EMBL" id="JAMZIH010001714">
    <property type="protein sequence ID" value="KAJ1677958.1"/>
    <property type="molecule type" value="Genomic_DNA"/>
</dbReference>
<keyword evidence="2" id="KW-1185">Reference proteome</keyword>
<proteinExistence type="predicted"/>
<accession>A0ACC1HQC4</accession>
<name>A0ACC1HQC4_9FUNG</name>
<comment type="caution">
    <text evidence="1">The sequence shown here is derived from an EMBL/GenBank/DDBJ whole genome shotgun (WGS) entry which is preliminary data.</text>
</comment>
<sequence length="285" mass="31310">MKCRFCSQWFEIHTDPKHSRYIVVRGARKKVEDYDGEDIDAITLSDEEEKARRVKDPMYSLEHRVLDKRKADEALERLTELKVGRKIRKAQQEESEQIQGRLGLNFPIMPEHEDDKAEAKLVIFGDPEREESQRLAALTAKPLVEKPPRKAPSIPDIRAATRKSDTKPTTKNNGGSSGGSGRGAGLDLKHAICISLRKRNDPFLDTQFGEPKTAGKTPSRTAAHQDALEPSTGNRSSGGAATVSLGVLVKKRSQQSEGVPAAKDAALDGLGHLTSADYQSSSDSE</sequence>
<evidence type="ECO:0000313" key="1">
    <source>
        <dbReference type="EMBL" id="KAJ1677958.1"/>
    </source>
</evidence>
<gene>
    <name evidence="1" type="primary">saf4</name>
    <name evidence="1" type="ORF">EV182_005083</name>
</gene>
<protein>
    <submittedName>
        <fullName evidence="1">Protein saf4</fullName>
    </submittedName>
</protein>
<reference evidence="1" key="1">
    <citation type="submission" date="2022-06" db="EMBL/GenBank/DDBJ databases">
        <title>Phylogenomic reconstructions and comparative analyses of Kickxellomycotina fungi.</title>
        <authorList>
            <person name="Reynolds N.K."/>
            <person name="Stajich J.E."/>
            <person name="Barry K."/>
            <person name="Grigoriev I.V."/>
            <person name="Crous P."/>
            <person name="Smith M.E."/>
        </authorList>
    </citation>
    <scope>NUCLEOTIDE SEQUENCE</scope>
    <source>
        <strain evidence="1">RSA 2271</strain>
    </source>
</reference>
<organism evidence="1 2">
    <name type="scientific">Spiromyces aspiralis</name>
    <dbReference type="NCBI Taxonomy" id="68401"/>
    <lineage>
        <taxon>Eukaryota</taxon>
        <taxon>Fungi</taxon>
        <taxon>Fungi incertae sedis</taxon>
        <taxon>Zoopagomycota</taxon>
        <taxon>Kickxellomycotina</taxon>
        <taxon>Kickxellomycetes</taxon>
        <taxon>Kickxellales</taxon>
        <taxon>Kickxellaceae</taxon>
        <taxon>Spiromyces</taxon>
    </lineage>
</organism>
<evidence type="ECO:0000313" key="2">
    <source>
        <dbReference type="Proteomes" id="UP001145114"/>
    </source>
</evidence>
<dbReference type="Proteomes" id="UP001145114">
    <property type="component" value="Unassembled WGS sequence"/>
</dbReference>